<reference evidence="2 3" key="1">
    <citation type="journal article" date="2021" name="Nat. Plants">
        <title>The Taxus genome provides insights into paclitaxel biosynthesis.</title>
        <authorList>
            <person name="Xiong X."/>
            <person name="Gou J."/>
            <person name="Liao Q."/>
            <person name="Li Y."/>
            <person name="Zhou Q."/>
            <person name="Bi G."/>
            <person name="Li C."/>
            <person name="Du R."/>
            <person name="Wang X."/>
            <person name="Sun T."/>
            <person name="Guo L."/>
            <person name="Liang H."/>
            <person name="Lu P."/>
            <person name="Wu Y."/>
            <person name="Zhang Z."/>
            <person name="Ro D.K."/>
            <person name="Shang Y."/>
            <person name="Huang S."/>
            <person name="Yan J."/>
        </authorList>
    </citation>
    <scope>NUCLEOTIDE SEQUENCE [LARGE SCALE GENOMIC DNA]</scope>
    <source>
        <strain evidence="2">Ta-2019</strain>
    </source>
</reference>
<comment type="caution">
    <text evidence="2">The sequence shown here is derived from an EMBL/GenBank/DDBJ whole genome shotgun (WGS) entry which is preliminary data.</text>
</comment>
<protein>
    <submittedName>
        <fullName evidence="2">Uncharacterized protein</fullName>
    </submittedName>
</protein>
<dbReference type="GO" id="GO:0030686">
    <property type="term" value="C:90S preribosome"/>
    <property type="evidence" value="ECO:0007669"/>
    <property type="project" value="TreeGrafter"/>
</dbReference>
<feature type="region of interest" description="Disordered" evidence="1">
    <location>
        <begin position="144"/>
        <end position="224"/>
    </location>
</feature>
<organism evidence="2 3">
    <name type="scientific">Taxus chinensis</name>
    <name type="common">Chinese yew</name>
    <name type="synonym">Taxus wallichiana var. chinensis</name>
    <dbReference type="NCBI Taxonomy" id="29808"/>
    <lineage>
        <taxon>Eukaryota</taxon>
        <taxon>Viridiplantae</taxon>
        <taxon>Streptophyta</taxon>
        <taxon>Embryophyta</taxon>
        <taxon>Tracheophyta</taxon>
        <taxon>Spermatophyta</taxon>
        <taxon>Pinopsida</taxon>
        <taxon>Pinidae</taxon>
        <taxon>Conifers II</taxon>
        <taxon>Cupressales</taxon>
        <taxon>Taxaceae</taxon>
        <taxon>Taxus</taxon>
    </lineage>
</organism>
<feature type="compositionally biased region" description="Basic and acidic residues" evidence="1">
    <location>
        <begin position="200"/>
        <end position="224"/>
    </location>
</feature>
<keyword evidence="3" id="KW-1185">Reference proteome</keyword>
<feature type="compositionally biased region" description="Acidic residues" evidence="1">
    <location>
        <begin position="64"/>
        <end position="78"/>
    </location>
</feature>
<feature type="non-terminal residue" evidence="2">
    <location>
        <position position="1"/>
    </location>
</feature>
<sequence>LLHRAFLISKGGKMDLFGDSDGEEKGFTEIKVNKAYAQRFAHNKDREALHRLQELKKKGLAGASDDDESSEDEEDEDGYIPAKTDLQFYETLAKVKRKDPLIYEKDVKLYDDDDEEMEEKKNEVGKKKKVMYLKDVVAQHLLENGPEFDDEERTLKTRKKGSSTSMSYAEEQDELKRAFLMGVEDDDDSDDGGLLTVKKKSAEELKREKQEEHEAVKEAEQRAKDADIARRLEDYFGKDDDLDDNE</sequence>
<accession>A0AA38GDB9</accession>
<feature type="non-terminal residue" evidence="2">
    <location>
        <position position="246"/>
    </location>
</feature>
<evidence type="ECO:0000313" key="3">
    <source>
        <dbReference type="Proteomes" id="UP000824469"/>
    </source>
</evidence>
<dbReference type="AlphaFoldDB" id="A0AA38GDB9"/>
<dbReference type="InterPro" id="IPR018034">
    <property type="entry name" value="Kri1"/>
</dbReference>
<evidence type="ECO:0000313" key="2">
    <source>
        <dbReference type="EMBL" id="KAH9321026.1"/>
    </source>
</evidence>
<dbReference type="GO" id="GO:0000447">
    <property type="term" value="P:endonucleolytic cleavage in ITS1 to separate SSU-rRNA from 5.8S rRNA and LSU-rRNA from tricistronic rRNA transcript (SSU-rRNA, 5.8S rRNA, LSU-rRNA)"/>
    <property type="evidence" value="ECO:0007669"/>
    <property type="project" value="TreeGrafter"/>
</dbReference>
<dbReference type="Proteomes" id="UP000824469">
    <property type="component" value="Unassembled WGS sequence"/>
</dbReference>
<dbReference type="PANTHER" id="PTHR14490">
    <property type="entry name" value="ZINC FINGER, ZZ TYPE"/>
    <property type="match status" value="1"/>
</dbReference>
<evidence type="ECO:0000256" key="1">
    <source>
        <dbReference type="SAM" id="MobiDB-lite"/>
    </source>
</evidence>
<feature type="region of interest" description="Disordered" evidence="1">
    <location>
        <begin position="55"/>
        <end position="82"/>
    </location>
</feature>
<gene>
    <name evidence="2" type="ORF">KI387_015665</name>
</gene>
<dbReference type="GO" id="GO:0005730">
    <property type="term" value="C:nucleolus"/>
    <property type="evidence" value="ECO:0007669"/>
    <property type="project" value="TreeGrafter"/>
</dbReference>
<dbReference type="PANTHER" id="PTHR14490:SF5">
    <property type="entry name" value="PROTEIN KRI1 HOMOLOG"/>
    <property type="match status" value="1"/>
</dbReference>
<name>A0AA38GDB9_TAXCH</name>
<proteinExistence type="predicted"/>
<dbReference type="EMBL" id="JAHRHJ020000003">
    <property type="protein sequence ID" value="KAH9321026.1"/>
    <property type="molecule type" value="Genomic_DNA"/>
</dbReference>